<proteinExistence type="evidence at transcript level"/>
<reference evidence="1" key="1">
    <citation type="journal article" date="2000" name="Biosci. Biotechnol. Biochem.">
        <title>Identification of a 14-3-3 protein from Lentinus edodes that interacts with CAP (adenylyl cyclase-associated protein), and conservation of this interaction in fission yeast.</title>
        <authorList>
            <person name="Zhou G.L."/>
            <person name="Yamamoto T."/>
            <person name="Ozoe F."/>
            <person name="Yano D."/>
            <person name="Tanaka K."/>
            <person name="Matsuda H."/>
            <person name="Kawamukai M."/>
        </authorList>
    </citation>
    <scope>NUCLEOTIDE SEQUENCE</scope>
</reference>
<name>O59860_LENED</name>
<dbReference type="EMBL" id="AB013336">
    <property type="protein sequence ID" value="BAA25912.1"/>
    <property type="molecule type" value="mRNA"/>
</dbReference>
<dbReference type="AlphaFoldDB" id="O59860"/>
<accession>O59860</accession>
<protein>
    <submittedName>
        <fullName evidence="1">Lentinula edodes</fullName>
    </submittedName>
</protein>
<sequence length="129" mass="14170">DSDTALIVGGGAVAALLAARIPIHHPLAFLFELSYHQQSQWQVTRRAQRLHLPLLASSPRRRRQAMTLERAHSLLVSNLPLLQTSTRVPLGMHQLVLVLEREDGNPPAKVLGSNRCPLLGLTTVSHVKA</sequence>
<feature type="non-terminal residue" evidence="1">
    <location>
        <position position="1"/>
    </location>
</feature>
<evidence type="ECO:0000313" key="1">
    <source>
        <dbReference type="EMBL" id="BAA25912.1"/>
    </source>
</evidence>
<organism evidence="1">
    <name type="scientific">Lentinula edodes</name>
    <name type="common">Shiitake mushroom</name>
    <name type="synonym">Lentinus edodes</name>
    <dbReference type="NCBI Taxonomy" id="5353"/>
    <lineage>
        <taxon>Eukaryota</taxon>
        <taxon>Fungi</taxon>
        <taxon>Dikarya</taxon>
        <taxon>Basidiomycota</taxon>
        <taxon>Agaricomycotina</taxon>
        <taxon>Agaricomycetes</taxon>
        <taxon>Agaricomycetidae</taxon>
        <taxon>Agaricales</taxon>
        <taxon>Marasmiineae</taxon>
        <taxon>Omphalotaceae</taxon>
        <taxon>Lentinula</taxon>
    </lineage>
</organism>